<sequence>MSDRHIEAIPERWITYTYRTSDENELQVCMARNPKYLSGEERVFWEATHDDDDPPRTHPIAVSLIHPRCPAQGPIAPEGHVQIEFLLTEAAADDLVIRLARGLQMWRGELTVEQSIAAIPEDSAKAKAARELREEG</sequence>
<comment type="caution">
    <text evidence="1">The sequence shown here is derived from an EMBL/GenBank/DDBJ whole genome shotgun (WGS) entry which is preliminary data.</text>
</comment>
<accession>A0A0F9S400</accession>
<gene>
    <name evidence="1" type="ORF">LCGC14_0500230</name>
</gene>
<evidence type="ECO:0000313" key="1">
    <source>
        <dbReference type="EMBL" id="KKN63575.1"/>
    </source>
</evidence>
<proteinExistence type="predicted"/>
<organism evidence="1">
    <name type="scientific">marine sediment metagenome</name>
    <dbReference type="NCBI Taxonomy" id="412755"/>
    <lineage>
        <taxon>unclassified sequences</taxon>
        <taxon>metagenomes</taxon>
        <taxon>ecological metagenomes</taxon>
    </lineage>
</organism>
<protein>
    <submittedName>
        <fullName evidence="1">Uncharacterized protein</fullName>
    </submittedName>
</protein>
<dbReference type="EMBL" id="LAZR01000585">
    <property type="protein sequence ID" value="KKN63575.1"/>
    <property type="molecule type" value="Genomic_DNA"/>
</dbReference>
<reference evidence="1" key="1">
    <citation type="journal article" date="2015" name="Nature">
        <title>Complex archaea that bridge the gap between prokaryotes and eukaryotes.</title>
        <authorList>
            <person name="Spang A."/>
            <person name="Saw J.H."/>
            <person name="Jorgensen S.L."/>
            <person name="Zaremba-Niedzwiedzka K."/>
            <person name="Martijn J."/>
            <person name="Lind A.E."/>
            <person name="van Eijk R."/>
            <person name="Schleper C."/>
            <person name="Guy L."/>
            <person name="Ettema T.J."/>
        </authorList>
    </citation>
    <scope>NUCLEOTIDE SEQUENCE</scope>
</reference>
<name>A0A0F9S400_9ZZZZ</name>
<dbReference type="AlphaFoldDB" id="A0A0F9S400"/>